<dbReference type="RefSeq" id="WP_103907984.1">
    <property type="nucleotide sequence ID" value="NZ_CP049246.1"/>
</dbReference>
<accession>A0A1H6CST0</accession>
<dbReference type="AlphaFoldDB" id="A0A1H6CST0"/>
<organism evidence="1 2">
    <name type="scientific">Sphingobacterium lactis</name>
    <dbReference type="NCBI Taxonomy" id="797291"/>
    <lineage>
        <taxon>Bacteria</taxon>
        <taxon>Pseudomonadati</taxon>
        <taxon>Bacteroidota</taxon>
        <taxon>Sphingobacteriia</taxon>
        <taxon>Sphingobacteriales</taxon>
        <taxon>Sphingobacteriaceae</taxon>
        <taxon>Sphingobacterium</taxon>
    </lineage>
</organism>
<sequence>MNSITIPRPKLLLEQKRDNLFRDLATIHILGKIIQIGYYSSIKGTNFLKPQIASKGDQIYKLSEDIIKSLGEAVRLKEDKAEYMEYEHFTEVYELIKSLVFLDTQSISNLTKVIQEEREKTHEKLRKE</sequence>
<reference evidence="2" key="1">
    <citation type="submission" date="2016-10" db="EMBL/GenBank/DDBJ databases">
        <authorList>
            <person name="Varghese N."/>
            <person name="Submissions S."/>
        </authorList>
    </citation>
    <scope>NUCLEOTIDE SEQUENCE [LARGE SCALE GENOMIC DNA]</scope>
    <source>
        <strain evidence="2">DSM 22361</strain>
    </source>
</reference>
<keyword evidence="2" id="KW-1185">Reference proteome</keyword>
<dbReference type="OrthoDB" id="9880840at2"/>
<dbReference type="EMBL" id="FNUT01000019">
    <property type="protein sequence ID" value="SEG75486.1"/>
    <property type="molecule type" value="Genomic_DNA"/>
</dbReference>
<proteinExistence type="predicted"/>
<protein>
    <submittedName>
        <fullName evidence="1">Uncharacterized protein</fullName>
    </submittedName>
</protein>
<dbReference type="Proteomes" id="UP000236731">
    <property type="component" value="Unassembled WGS sequence"/>
</dbReference>
<gene>
    <name evidence="1" type="ORF">SAMN05421877_11919</name>
</gene>
<evidence type="ECO:0000313" key="2">
    <source>
        <dbReference type="Proteomes" id="UP000236731"/>
    </source>
</evidence>
<name>A0A1H6CST0_9SPHI</name>
<evidence type="ECO:0000313" key="1">
    <source>
        <dbReference type="EMBL" id="SEG75486.1"/>
    </source>
</evidence>